<evidence type="ECO:0000313" key="2">
    <source>
        <dbReference type="EMBL" id="WVZ72350.1"/>
    </source>
</evidence>
<feature type="compositionally biased region" description="Basic residues" evidence="1">
    <location>
        <begin position="126"/>
        <end position="137"/>
    </location>
</feature>
<accession>A0AAQ3TH25</accession>
<organism evidence="2 3">
    <name type="scientific">Paspalum notatum var. saurae</name>
    <dbReference type="NCBI Taxonomy" id="547442"/>
    <lineage>
        <taxon>Eukaryota</taxon>
        <taxon>Viridiplantae</taxon>
        <taxon>Streptophyta</taxon>
        <taxon>Embryophyta</taxon>
        <taxon>Tracheophyta</taxon>
        <taxon>Spermatophyta</taxon>
        <taxon>Magnoliopsida</taxon>
        <taxon>Liliopsida</taxon>
        <taxon>Poales</taxon>
        <taxon>Poaceae</taxon>
        <taxon>PACMAD clade</taxon>
        <taxon>Panicoideae</taxon>
        <taxon>Andropogonodae</taxon>
        <taxon>Paspaleae</taxon>
        <taxon>Paspalinae</taxon>
        <taxon>Paspalum</taxon>
    </lineage>
</organism>
<feature type="region of interest" description="Disordered" evidence="1">
    <location>
        <begin position="1"/>
        <end position="24"/>
    </location>
</feature>
<dbReference type="EMBL" id="CP144748">
    <property type="protein sequence ID" value="WVZ72350.1"/>
    <property type="molecule type" value="Genomic_DNA"/>
</dbReference>
<keyword evidence="3" id="KW-1185">Reference proteome</keyword>
<reference evidence="2 3" key="1">
    <citation type="submission" date="2024-02" db="EMBL/GenBank/DDBJ databases">
        <title>High-quality chromosome-scale genome assembly of Pensacola bahiagrass (Paspalum notatum Flugge var. saurae).</title>
        <authorList>
            <person name="Vega J.M."/>
            <person name="Podio M."/>
            <person name="Orjuela J."/>
            <person name="Siena L.A."/>
            <person name="Pessino S.C."/>
            <person name="Combes M.C."/>
            <person name="Mariac C."/>
            <person name="Albertini E."/>
            <person name="Pupilli F."/>
            <person name="Ortiz J.P.A."/>
            <person name="Leblanc O."/>
        </authorList>
    </citation>
    <scope>NUCLEOTIDE SEQUENCE [LARGE SCALE GENOMIC DNA]</scope>
    <source>
        <strain evidence="2">R1</strain>
        <tissue evidence="2">Leaf</tissue>
    </source>
</reference>
<protein>
    <submittedName>
        <fullName evidence="2">Uncharacterized protein</fullName>
    </submittedName>
</protein>
<feature type="compositionally biased region" description="Low complexity" evidence="1">
    <location>
        <begin position="53"/>
        <end position="66"/>
    </location>
</feature>
<gene>
    <name evidence="2" type="ORF">U9M48_020825</name>
</gene>
<feature type="compositionally biased region" description="Basic and acidic residues" evidence="1">
    <location>
        <begin position="97"/>
        <end position="112"/>
    </location>
</feature>
<evidence type="ECO:0000256" key="1">
    <source>
        <dbReference type="SAM" id="MobiDB-lite"/>
    </source>
</evidence>
<proteinExistence type="predicted"/>
<name>A0AAQ3TH25_PASNO</name>
<dbReference type="Proteomes" id="UP001341281">
    <property type="component" value="Chromosome 04"/>
</dbReference>
<feature type="region of interest" description="Disordered" evidence="1">
    <location>
        <begin position="53"/>
        <end position="137"/>
    </location>
</feature>
<sequence length="137" mass="14563">MAGKRTGDGEEGEEADRGRRTPARIRCRRRRLLAGKGEARADVEVAAADLAARGGESAAGRGRGQASLCSTGGDEDTAPAGRRRGGPRGGALAVCRRRGEGERERERERGAEEAEGDEVERVVGIGRRRTGRRISTP</sequence>
<dbReference type="AlphaFoldDB" id="A0AAQ3TH25"/>
<evidence type="ECO:0000313" key="3">
    <source>
        <dbReference type="Proteomes" id="UP001341281"/>
    </source>
</evidence>